<evidence type="ECO:0000313" key="6">
    <source>
        <dbReference type="Proteomes" id="UP000018857"/>
    </source>
</evidence>
<dbReference type="Pfam" id="PF04234">
    <property type="entry name" value="CopC"/>
    <property type="match status" value="1"/>
</dbReference>
<dbReference type="Gene3D" id="2.60.40.1220">
    <property type="match status" value="1"/>
</dbReference>
<protein>
    <submittedName>
        <fullName evidence="5">Copper resistance protein C</fullName>
    </submittedName>
</protein>
<name>W1RUH3_9GAMM</name>
<feature type="signal peptide" evidence="3">
    <location>
        <begin position="1"/>
        <end position="21"/>
    </location>
</feature>
<keyword evidence="1 3" id="KW-0732">Signal</keyword>
<dbReference type="InterPro" id="IPR014756">
    <property type="entry name" value="Ig_E-set"/>
</dbReference>
<dbReference type="InterPro" id="IPR007348">
    <property type="entry name" value="CopC_dom"/>
</dbReference>
<dbReference type="GO" id="GO:0005507">
    <property type="term" value="F:copper ion binding"/>
    <property type="evidence" value="ECO:0007669"/>
    <property type="project" value="InterPro"/>
</dbReference>
<keyword evidence="2" id="KW-0186">Copper</keyword>
<sequence length="115" mass="12960">MSKLKFVLSALAMTASVSVFAHGKMMETYPQDGAMLMDQAQRVEMHFQKPMRVVSLKVVGSDNKPVAIQYDRKAKATDNFKAMLPELAPDSYSVQWKAMGDDGHMMKGSYHFMQH</sequence>
<dbReference type="RefSeq" id="WP_024023959.1">
    <property type="nucleotide sequence ID" value="NZ_AYOZ01000013.1"/>
</dbReference>
<gene>
    <name evidence="5" type="ORF">D104_09115</name>
</gene>
<evidence type="ECO:0000313" key="5">
    <source>
        <dbReference type="EMBL" id="ETI60465.1"/>
    </source>
</evidence>
<feature type="chain" id="PRO_5004809600" evidence="3">
    <location>
        <begin position="22"/>
        <end position="115"/>
    </location>
</feature>
<comment type="caution">
    <text evidence="5">The sequence shown here is derived from an EMBL/GenBank/DDBJ whole genome shotgun (WGS) entry which is preliminary data.</text>
</comment>
<dbReference type="GO" id="GO:0042597">
    <property type="term" value="C:periplasmic space"/>
    <property type="evidence" value="ECO:0007669"/>
    <property type="project" value="InterPro"/>
</dbReference>
<evidence type="ECO:0000259" key="4">
    <source>
        <dbReference type="Pfam" id="PF04234"/>
    </source>
</evidence>
<dbReference type="EMBL" id="AYOZ01000013">
    <property type="protein sequence ID" value="ETI60465.1"/>
    <property type="molecule type" value="Genomic_DNA"/>
</dbReference>
<evidence type="ECO:0000256" key="3">
    <source>
        <dbReference type="SAM" id="SignalP"/>
    </source>
</evidence>
<evidence type="ECO:0000256" key="1">
    <source>
        <dbReference type="ARBA" id="ARBA00022729"/>
    </source>
</evidence>
<dbReference type="AlphaFoldDB" id="W1RUH3"/>
<dbReference type="InterPro" id="IPR014755">
    <property type="entry name" value="Cu-Rt/internalin_Ig-like"/>
</dbReference>
<dbReference type="SUPFAM" id="SSF81296">
    <property type="entry name" value="E set domains"/>
    <property type="match status" value="1"/>
</dbReference>
<accession>W1RUH3</accession>
<proteinExistence type="predicted"/>
<dbReference type="GO" id="GO:0046688">
    <property type="term" value="P:response to copper ion"/>
    <property type="evidence" value="ECO:0007669"/>
    <property type="project" value="InterPro"/>
</dbReference>
<reference evidence="5 6" key="1">
    <citation type="journal article" date="2014" name="Genome Announc.">
        <title>Draft Genome Sequence of Marinomonas sp. Strain D104, a Polycyclic Aromatic Hydrocarbon-Degrading Bacterium from the Deep-Sea Sediment of the Arctic Ocean.</title>
        <authorList>
            <person name="Dong C."/>
            <person name="Bai X."/>
            <person name="Lai Q."/>
            <person name="Xie Y."/>
            <person name="Chen X."/>
            <person name="Shao Z."/>
        </authorList>
    </citation>
    <scope>NUCLEOTIDE SEQUENCE [LARGE SCALE GENOMIC DNA]</scope>
    <source>
        <strain evidence="5 6">D104</strain>
    </source>
</reference>
<keyword evidence="6" id="KW-1185">Reference proteome</keyword>
<dbReference type="STRING" id="1208321.D104_09115"/>
<dbReference type="Proteomes" id="UP000018857">
    <property type="component" value="Unassembled WGS sequence"/>
</dbReference>
<organism evidence="5 6">
    <name type="scientific">Marinomonas profundimaris</name>
    <dbReference type="NCBI Taxonomy" id="1208321"/>
    <lineage>
        <taxon>Bacteria</taxon>
        <taxon>Pseudomonadati</taxon>
        <taxon>Pseudomonadota</taxon>
        <taxon>Gammaproteobacteria</taxon>
        <taxon>Oceanospirillales</taxon>
        <taxon>Oceanospirillaceae</taxon>
        <taxon>Marinomonas</taxon>
    </lineage>
</organism>
<evidence type="ECO:0000256" key="2">
    <source>
        <dbReference type="ARBA" id="ARBA00023008"/>
    </source>
</evidence>
<dbReference type="eggNOG" id="COG2372">
    <property type="taxonomic scope" value="Bacteria"/>
</dbReference>
<dbReference type="OrthoDB" id="5568545at2"/>
<feature type="domain" description="CopC" evidence="4">
    <location>
        <begin position="22"/>
        <end position="112"/>
    </location>
</feature>
<dbReference type="PATRIC" id="fig|1208321.3.peg.1813"/>